<feature type="compositionally biased region" description="Basic and acidic residues" evidence="6">
    <location>
        <begin position="42"/>
        <end position="74"/>
    </location>
</feature>
<dbReference type="InterPro" id="IPR036910">
    <property type="entry name" value="HMG_box_dom_sf"/>
</dbReference>
<comment type="similarity">
    <text evidence="2">Belongs to the HMGB family.</text>
</comment>
<dbReference type="PANTHER" id="PTHR48112:SF32">
    <property type="entry name" value="HIGH MOBILITY GROUP PROTEIN B3"/>
    <property type="match status" value="1"/>
</dbReference>
<keyword evidence="4 5" id="KW-0539">Nucleus</keyword>
<evidence type="ECO:0000256" key="6">
    <source>
        <dbReference type="SAM" id="MobiDB-lite"/>
    </source>
</evidence>
<keyword evidence="9" id="KW-1185">Reference proteome</keyword>
<dbReference type="AlphaFoldDB" id="A0A7M5XJP6"/>
<dbReference type="Proteomes" id="UP000594262">
    <property type="component" value="Unplaced"/>
</dbReference>
<keyword evidence="3 5" id="KW-0238">DNA-binding</keyword>
<feature type="domain" description="HMG box" evidence="7">
    <location>
        <begin position="101"/>
        <end position="170"/>
    </location>
</feature>
<accession>A0A7M5XJP6</accession>
<evidence type="ECO:0000256" key="5">
    <source>
        <dbReference type="PROSITE-ProRule" id="PRU00267"/>
    </source>
</evidence>
<sequence>MGKKDPNKPKGAKSAYTYFTETIREERKANGEPYDIATVSKEASEQWKTMDEDDREPYVKQAEKDKKRYQKEMESYIPPSDSDSDSDAPKKKKKKKDPNAPKRNQSAYFLFSNKNREKIKGELGEGCKITEIASALGAKWRGMNDKDKAPYAELAVKDKERYQKEMAEYNGR</sequence>
<reference evidence="8" key="1">
    <citation type="submission" date="2021-01" db="UniProtKB">
        <authorList>
            <consortium name="EnsemblMetazoa"/>
        </authorList>
    </citation>
    <scope>IDENTIFICATION</scope>
</reference>
<dbReference type="PROSITE" id="PS50118">
    <property type="entry name" value="HMG_BOX_2"/>
    <property type="match status" value="2"/>
</dbReference>
<evidence type="ECO:0000313" key="9">
    <source>
        <dbReference type="Proteomes" id="UP000594262"/>
    </source>
</evidence>
<evidence type="ECO:0000259" key="7">
    <source>
        <dbReference type="PROSITE" id="PS50118"/>
    </source>
</evidence>
<evidence type="ECO:0000256" key="1">
    <source>
        <dbReference type="ARBA" id="ARBA00004123"/>
    </source>
</evidence>
<dbReference type="Gene3D" id="1.10.30.10">
    <property type="entry name" value="High mobility group box domain"/>
    <property type="match status" value="2"/>
</dbReference>
<dbReference type="SUPFAM" id="SSF47095">
    <property type="entry name" value="HMG-box"/>
    <property type="match status" value="2"/>
</dbReference>
<evidence type="ECO:0000256" key="3">
    <source>
        <dbReference type="ARBA" id="ARBA00023125"/>
    </source>
</evidence>
<organism evidence="8 9">
    <name type="scientific">Clytia hemisphaerica</name>
    <dbReference type="NCBI Taxonomy" id="252671"/>
    <lineage>
        <taxon>Eukaryota</taxon>
        <taxon>Metazoa</taxon>
        <taxon>Cnidaria</taxon>
        <taxon>Hydrozoa</taxon>
        <taxon>Hydroidolina</taxon>
        <taxon>Leptothecata</taxon>
        <taxon>Obeliida</taxon>
        <taxon>Clytiidae</taxon>
        <taxon>Clytia</taxon>
    </lineage>
</organism>
<dbReference type="PRINTS" id="PR00886">
    <property type="entry name" value="HIGHMOBLTY12"/>
</dbReference>
<dbReference type="RefSeq" id="XP_066918897.1">
    <property type="nucleotide sequence ID" value="XM_067062796.1"/>
</dbReference>
<name>A0A7M5XJP6_9CNID</name>
<feature type="DNA-binding region" description="HMG box" evidence="5">
    <location>
        <begin position="9"/>
        <end position="77"/>
    </location>
</feature>
<dbReference type="Pfam" id="PF00505">
    <property type="entry name" value="HMG_box"/>
    <property type="match status" value="1"/>
</dbReference>
<dbReference type="Pfam" id="PF09011">
    <property type="entry name" value="HMG_box_2"/>
    <property type="match status" value="1"/>
</dbReference>
<dbReference type="InterPro" id="IPR050342">
    <property type="entry name" value="HMGB"/>
</dbReference>
<dbReference type="GO" id="GO:0003677">
    <property type="term" value="F:DNA binding"/>
    <property type="evidence" value="ECO:0007669"/>
    <property type="project" value="UniProtKB-UniRule"/>
</dbReference>
<feature type="DNA-binding region" description="HMG box" evidence="5">
    <location>
        <begin position="101"/>
        <end position="170"/>
    </location>
</feature>
<evidence type="ECO:0000313" key="8">
    <source>
        <dbReference type="EnsemblMetazoa" id="CLYHEMP024443.1"/>
    </source>
</evidence>
<dbReference type="PANTHER" id="PTHR48112">
    <property type="entry name" value="HIGH MOBILITY GROUP PROTEIN DSP1"/>
    <property type="match status" value="1"/>
</dbReference>
<dbReference type="InterPro" id="IPR009071">
    <property type="entry name" value="HMG_box_dom"/>
</dbReference>
<evidence type="ECO:0000256" key="2">
    <source>
        <dbReference type="ARBA" id="ARBA00008774"/>
    </source>
</evidence>
<dbReference type="GO" id="GO:0006357">
    <property type="term" value="P:regulation of transcription by RNA polymerase II"/>
    <property type="evidence" value="ECO:0007669"/>
    <property type="project" value="TreeGrafter"/>
</dbReference>
<dbReference type="GeneID" id="136806238"/>
<comment type="subcellular location">
    <subcellularLocation>
        <location evidence="1">Nucleus</location>
    </subcellularLocation>
</comment>
<protein>
    <recommendedName>
        <fullName evidence="7">HMG box domain-containing protein</fullName>
    </recommendedName>
</protein>
<dbReference type="SMART" id="SM00398">
    <property type="entry name" value="HMG"/>
    <property type="match status" value="2"/>
</dbReference>
<feature type="region of interest" description="Disordered" evidence="6">
    <location>
        <begin position="27"/>
        <end position="111"/>
    </location>
</feature>
<dbReference type="FunFam" id="1.10.30.10:FF:000016">
    <property type="entry name" value="FACT complex subunit SSRP1"/>
    <property type="match status" value="1"/>
</dbReference>
<evidence type="ECO:0000256" key="4">
    <source>
        <dbReference type="ARBA" id="ARBA00023242"/>
    </source>
</evidence>
<dbReference type="GO" id="GO:0005634">
    <property type="term" value="C:nucleus"/>
    <property type="evidence" value="ECO:0007669"/>
    <property type="project" value="UniProtKB-UniRule"/>
</dbReference>
<dbReference type="OrthoDB" id="1919336at2759"/>
<dbReference type="EnsemblMetazoa" id="CLYHEMT024443.1">
    <property type="protein sequence ID" value="CLYHEMP024443.1"/>
    <property type="gene ID" value="CLYHEMG024443"/>
</dbReference>
<proteinExistence type="inferred from homology"/>
<feature type="domain" description="HMG box" evidence="7">
    <location>
        <begin position="9"/>
        <end position="77"/>
    </location>
</feature>